<dbReference type="AlphaFoldDB" id="A0A1G6RUW2"/>
<dbReference type="SMART" id="SM00642">
    <property type="entry name" value="Aamy"/>
    <property type="match status" value="1"/>
</dbReference>
<dbReference type="Pfam" id="PF22157">
    <property type="entry name" value="SupH-like_C"/>
    <property type="match status" value="1"/>
</dbReference>
<dbReference type="PANTHER" id="PTHR10357:SF219">
    <property type="entry name" value="MALTOSE ALPHA-D-GLUCOSYLTRANSFERASE"/>
    <property type="match status" value="1"/>
</dbReference>
<dbReference type="SUPFAM" id="SSF51445">
    <property type="entry name" value="(Trans)glycosidases"/>
    <property type="match status" value="1"/>
</dbReference>
<dbReference type="RefSeq" id="WP_058233717.1">
    <property type="nucleotide sequence ID" value="NZ_FMYG01000013.1"/>
</dbReference>
<proteinExistence type="predicted"/>
<dbReference type="CDD" id="cd11334">
    <property type="entry name" value="AmyAc_TreS"/>
    <property type="match status" value="1"/>
</dbReference>
<accession>A0A1G6RUW2</accession>
<gene>
    <name evidence="2" type="ORF">SAMN05216418_0207</name>
</gene>
<dbReference type="Gene3D" id="3.20.20.80">
    <property type="entry name" value="Glycosidases"/>
    <property type="match status" value="1"/>
</dbReference>
<dbReference type="InterPro" id="IPR017853">
    <property type="entry name" value="GH"/>
</dbReference>
<dbReference type="OrthoDB" id="9043248at2"/>
<dbReference type="InterPro" id="IPR054049">
    <property type="entry name" value="SupH-like_C"/>
</dbReference>
<dbReference type="Gene3D" id="3.90.400.10">
    <property type="entry name" value="Oligo-1,6-glucosidase, Domain 2"/>
    <property type="match status" value="1"/>
</dbReference>
<name>A0A1G6RUW2_9MICO</name>
<evidence type="ECO:0000259" key="1">
    <source>
        <dbReference type="SMART" id="SM00642"/>
    </source>
</evidence>
<dbReference type="GO" id="GO:0005975">
    <property type="term" value="P:carbohydrate metabolic process"/>
    <property type="evidence" value="ECO:0007669"/>
    <property type="project" value="InterPro"/>
</dbReference>
<dbReference type="EMBL" id="FMYG01000013">
    <property type="protein sequence ID" value="SDD07726.1"/>
    <property type="molecule type" value="Genomic_DNA"/>
</dbReference>
<organism evidence="2 3">
    <name type="scientific">Microbacterium enclense</name>
    <dbReference type="NCBI Taxonomy" id="993073"/>
    <lineage>
        <taxon>Bacteria</taxon>
        <taxon>Bacillati</taxon>
        <taxon>Actinomycetota</taxon>
        <taxon>Actinomycetes</taxon>
        <taxon>Micrococcales</taxon>
        <taxon>Microbacteriaceae</taxon>
        <taxon>Microbacterium</taxon>
    </lineage>
</organism>
<dbReference type="PANTHER" id="PTHR10357">
    <property type="entry name" value="ALPHA-AMYLASE FAMILY MEMBER"/>
    <property type="match status" value="1"/>
</dbReference>
<dbReference type="STRING" id="993073.AS029_16645"/>
<sequence>MRLTDTSDLWWKTAVFYNLDVKTYLDADGDGVGDLRGLAQRLDHLAELGVTCLWLAPFYPSPQRDNGYDIEDYYGVDPRYGSLGDMVEVLRTAHDRGMRVIVDLVVNHTSDRHPWFQEARTSPDSRYRHFYQWRDEVPDDAPASMFPDVEDGVWFFDETAGQYYKHSFYRHQPDLATAHPEVREEIAKAIGFWLELGIDGFRVDAVPFLIDGDDGPEHEFLRELRGYVSRRSGHAMMLGEVNLPYDEQMRFFGDADGDELTMQFDFVANQRLYLALARQDAAPLRDALASRPEIARGNQWGNFVRNHDELTLDQLTDAEREEVFAAFAPEKGQRIHGRGITRRLPSMLEGDPRRIRLVYSLMFSLPGAPVLYYGEEIGMGENPAIEGSRAAVRTPMQWTGDADAGFSTADDLIADIVPGGFGPGHVNVAQQRHDPDSMLRFVQNLVRHYRASPEIGWGEFGILDQPHTCVLAHAVTSELGMFIAAHNFAPDGRTFRLEIEGADAADWRVVNLLDDAAGAETLVDGGFEVSLDGYGHRWWRVIRPGERRIA</sequence>
<reference evidence="2 3" key="1">
    <citation type="submission" date="2016-09" db="EMBL/GenBank/DDBJ databases">
        <authorList>
            <person name="Capua I."/>
            <person name="De Benedictis P."/>
            <person name="Joannis T."/>
            <person name="Lombin L.H."/>
            <person name="Cattoli G."/>
        </authorList>
    </citation>
    <scope>NUCLEOTIDE SEQUENCE [LARGE SCALE GENOMIC DNA]</scope>
    <source>
        <strain evidence="2 3">NIO-1002</strain>
    </source>
</reference>
<dbReference type="Proteomes" id="UP000183203">
    <property type="component" value="Unassembled WGS sequence"/>
</dbReference>
<evidence type="ECO:0000313" key="2">
    <source>
        <dbReference type="EMBL" id="SDD07726.1"/>
    </source>
</evidence>
<evidence type="ECO:0000313" key="3">
    <source>
        <dbReference type="Proteomes" id="UP000183203"/>
    </source>
</evidence>
<dbReference type="InterPro" id="IPR045857">
    <property type="entry name" value="O16G_dom_2"/>
</dbReference>
<feature type="domain" description="Glycosyl hydrolase family 13 catalytic" evidence="1">
    <location>
        <begin position="18"/>
        <end position="413"/>
    </location>
</feature>
<protein>
    <submittedName>
        <fullName evidence="2">Trehalose synthase</fullName>
    </submittedName>
</protein>
<dbReference type="InterPro" id="IPR006047">
    <property type="entry name" value="GH13_cat_dom"/>
</dbReference>
<dbReference type="Pfam" id="PF00128">
    <property type="entry name" value="Alpha-amylase"/>
    <property type="match status" value="2"/>
</dbReference>